<feature type="region of interest" description="Disordered" evidence="2">
    <location>
        <begin position="276"/>
        <end position="366"/>
    </location>
</feature>
<dbReference type="PANTHER" id="PTHR13037">
    <property type="entry name" value="FORMIN"/>
    <property type="match status" value="1"/>
</dbReference>
<evidence type="ECO:0000256" key="2">
    <source>
        <dbReference type="SAM" id="MobiDB-lite"/>
    </source>
</evidence>
<feature type="compositionally biased region" description="Acidic residues" evidence="2">
    <location>
        <begin position="333"/>
        <end position="343"/>
    </location>
</feature>
<feature type="compositionally biased region" description="Pro residues" evidence="2">
    <location>
        <begin position="135"/>
        <end position="160"/>
    </location>
</feature>
<evidence type="ECO:0000313" key="3">
    <source>
        <dbReference type="EMBL" id="KAJ4485108.1"/>
    </source>
</evidence>
<feature type="compositionally biased region" description="Pro residues" evidence="2">
    <location>
        <begin position="77"/>
        <end position="120"/>
    </location>
</feature>
<evidence type="ECO:0008006" key="5">
    <source>
        <dbReference type="Google" id="ProtNLM"/>
    </source>
</evidence>
<dbReference type="PANTHER" id="PTHR13037:SF24">
    <property type="entry name" value="POLYCOMB PROTEIN PCL-RELATED"/>
    <property type="match status" value="1"/>
</dbReference>
<gene>
    <name evidence="3" type="ORF">C8R41DRAFT_868389</name>
</gene>
<feature type="region of interest" description="Disordered" evidence="2">
    <location>
        <begin position="1"/>
        <end position="207"/>
    </location>
</feature>
<proteinExistence type="predicted"/>
<comment type="caution">
    <text evidence="3">The sequence shown here is derived from an EMBL/GenBank/DDBJ whole genome shotgun (WGS) entry which is preliminary data.</text>
</comment>
<name>A0ABQ8VB66_9AGAR</name>
<feature type="compositionally biased region" description="Basic residues" evidence="2">
    <location>
        <begin position="351"/>
        <end position="365"/>
    </location>
</feature>
<accession>A0ABQ8VB66</accession>
<organism evidence="3 4">
    <name type="scientific">Lentinula lateritia</name>
    <dbReference type="NCBI Taxonomy" id="40482"/>
    <lineage>
        <taxon>Eukaryota</taxon>
        <taxon>Fungi</taxon>
        <taxon>Dikarya</taxon>
        <taxon>Basidiomycota</taxon>
        <taxon>Agaricomycotina</taxon>
        <taxon>Agaricomycetes</taxon>
        <taxon>Agaricomycetidae</taxon>
        <taxon>Agaricales</taxon>
        <taxon>Marasmiineae</taxon>
        <taxon>Omphalotaceae</taxon>
        <taxon>Lentinula</taxon>
    </lineage>
</organism>
<protein>
    <recommendedName>
        <fullName evidence="5">Transcription activator GCR1-like domain-containing protein</fullName>
    </recommendedName>
</protein>
<keyword evidence="1" id="KW-0945">Host-virus interaction</keyword>
<sequence length="674" mass="75438">MEMRLPALFSISTNTVDVDLDRSSDSDSSRTMDSYDSVPQSPDAGEDDPMPLAPLNPQTMPQMAPQVPQAHFHTQSPHPPQTPPPQTPPPQTPPPQTPPPQTPPPQTPPPQTPPPQTPPPRSEDFQMDDINATPRAPPDMTPRAPPGPRNQPIMQQPPSPTIQKGKRRRVHEPEPGPSQSNVKTPGAQPTSHTGAQSNTQSNSQGPVDYLQALLNHQTKTMGELYHHLQNSTAEILRKQDQVLQKQDHKIDKVVSHLAQNTEILGRIGETLDMLSAKSKHKGSPGHQDEGDSQRHGSGSNQGPQPSNDRDSAAKPSDGGAAGSATNRNNGNGDGEDGDDEGDSNDNPFFRYARKKQPARSGGVKHRPAEELKIKVFDIETMRKWLNEVMEGQDQLKEAVSQDEADKFTLLFKTNPLARPCSVDDFRYWIAGGPKSAWNKGASYVFVEILEKRKLIATPDVQTRDGIREAFLLRLKTLHASWMERQKMQEDNKNPRSLFSKRWQRKNTLFHCRREVIITFHSLESFLSFFDELGVAGMSSDDEDPGMKKPQVQYIIKEPKWRSVELKNLLRLFDYCHLEGRCTTEATRFGYTRGAPPRIRIDKNDRSSKTKYVSGLPANFYDAQWLEEQEPGWAKGGSGFVNEFVRPRKPIKLIFPADLLKTLKDRGYPRAQGPE</sequence>
<reference evidence="3" key="1">
    <citation type="submission" date="2022-08" db="EMBL/GenBank/DDBJ databases">
        <title>A Global Phylogenomic Analysis of the Shiitake Genus Lentinula.</title>
        <authorList>
            <consortium name="DOE Joint Genome Institute"/>
            <person name="Sierra-Patev S."/>
            <person name="Min B."/>
            <person name="Naranjo-Ortiz M."/>
            <person name="Looney B."/>
            <person name="Konkel Z."/>
            <person name="Slot J.C."/>
            <person name="Sakamoto Y."/>
            <person name="Steenwyk J.L."/>
            <person name="Rokas A."/>
            <person name="Carro J."/>
            <person name="Camarero S."/>
            <person name="Ferreira P."/>
            <person name="Molpeceres G."/>
            <person name="Ruiz-Duenas F.J."/>
            <person name="Serrano A."/>
            <person name="Henrissat B."/>
            <person name="Drula E."/>
            <person name="Hughes K.W."/>
            <person name="Mata J.L."/>
            <person name="Ishikawa N.K."/>
            <person name="Vargas-Isla R."/>
            <person name="Ushijima S."/>
            <person name="Smith C.A."/>
            <person name="Ahrendt S."/>
            <person name="Andreopoulos W."/>
            <person name="He G."/>
            <person name="Labutti K."/>
            <person name="Lipzen A."/>
            <person name="Ng V."/>
            <person name="Riley R."/>
            <person name="Sandor L."/>
            <person name="Barry K."/>
            <person name="Martinez A.T."/>
            <person name="Xiao Y."/>
            <person name="Gibbons J.G."/>
            <person name="Terashima K."/>
            <person name="Grigoriev I.V."/>
            <person name="Hibbett D.S."/>
        </authorList>
    </citation>
    <scope>NUCLEOTIDE SEQUENCE</scope>
    <source>
        <strain evidence="3">RHP3577 ss4</strain>
    </source>
</reference>
<dbReference type="Proteomes" id="UP001150217">
    <property type="component" value="Unassembled WGS sequence"/>
</dbReference>
<evidence type="ECO:0000313" key="4">
    <source>
        <dbReference type="Proteomes" id="UP001150217"/>
    </source>
</evidence>
<feature type="compositionally biased region" description="Polar residues" evidence="2">
    <location>
        <begin position="177"/>
        <end position="205"/>
    </location>
</feature>
<feature type="compositionally biased region" description="Basic and acidic residues" evidence="2">
    <location>
        <begin position="19"/>
        <end position="30"/>
    </location>
</feature>
<keyword evidence="4" id="KW-1185">Reference proteome</keyword>
<feature type="compositionally biased region" description="Polar residues" evidence="2">
    <location>
        <begin position="295"/>
        <end position="306"/>
    </location>
</feature>
<evidence type="ECO:0000256" key="1">
    <source>
        <dbReference type="ARBA" id="ARBA00022581"/>
    </source>
</evidence>
<dbReference type="EMBL" id="JANVFT010000051">
    <property type="protein sequence ID" value="KAJ4485108.1"/>
    <property type="molecule type" value="Genomic_DNA"/>
</dbReference>